<dbReference type="OrthoDB" id="4485313at2"/>
<gene>
    <name evidence="1" type="ORF">E3T61_05475</name>
</gene>
<reference evidence="1 2" key="1">
    <citation type="submission" date="2019-03" db="EMBL/GenBank/DDBJ databases">
        <title>Genomics of glacier-inhabiting Cryobacterium strains.</title>
        <authorList>
            <person name="Liu Q."/>
            <person name="Xin Y.-H."/>
        </authorList>
    </citation>
    <scope>NUCLEOTIDE SEQUENCE [LARGE SCALE GENOMIC DNA]</scope>
    <source>
        <strain evidence="1 2">Sr59</strain>
    </source>
</reference>
<comment type="caution">
    <text evidence="1">The sequence shown here is derived from an EMBL/GenBank/DDBJ whole genome shotgun (WGS) entry which is preliminary data.</text>
</comment>
<protein>
    <submittedName>
        <fullName evidence="1">Uncharacterized protein</fullName>
    </submittedName>
</protein>
<dbReference type="EMBL" id="SOHM01000009">
    <property type="protein sequence ID" value="TFD93025.1"/>
    <property type="molecule type" value="Genomic_DNA"/>
</dbReference>
<dbReference type="RefSeq" id="WP_134639899.1">
    <property type="nucleotide sequence ID" value="NZ_SOHM01000009.1"/>
</dbReference>
<evidence type="ECO:0000313" key="1">
    <source>
        <dbReference type="EMBL" id="TFD93025.1"/>
    </source>
</evidence>
<evidence type="ECO:0000313" key="2">
    <source>
        <dbReference type="Proteomes" id="UP000298468"/>
    </source>
</evidence>
<name>A0A4V3IXT3_9MICO</name>
<keyword evidence="2" id="KW-1185">Reference proteome</keyword>
<sequence length="259" mass="28403">MWLFDGGTMDSSVRGEVAAEFSQIYLCVGEDGKVFIPWGSPLGLVRENDIGQVLLTTLRQVGTVSVEAQAFASMPAFDPTWSNVVEFSITAGASASIDPWDPGATGFSIPMTPGIAYRVRFVVIDGETGSQQFRDDPQALPSELYLIQFWPQPASSAVVLKNESPWAQLWVYGALAGTIIPTLSDVPAPDRAAALIDLVFEAHPDTARRLRDGDERYLPGIIAYLKQLKVQTYHDPDFSYLRDDQHALELLVAQRLASK</sequence>
<dbReference type="Proteomes" id="UP000298468">
    <property type="component" value="Unassembled WGS sequence"/>
</dbReference>
<organism evidence="1 2">
    <name type="scientific">Cryobacterium lactosi</name>
    <dbReference type="NCBI Taxonomy" id="1259202"/>
    <lineage>
        <taxon>Bacteria</taxon>
        <taxon>Bacillati</taxon>
        <taxon>Actinomycetota</taxon>
        <taxon>Actinomycetes</taxon>
        <taxon>Micrococcales</taxon>
        <taxon>Microbacteriaceae</taxon>
        <taxon>Cryobacterium</taxon>
    </lineage>
</organism>
<accession>A0A4V3IXT3</accession>
<proteinExistence type="predicted"/>
<dbReference type="AlphaFoldDB" id="A0A4V3IXT3"/>